<evidence type="ECO:0000313" key="2">
    <source>
        <dbReference type="Proteomes" id="UP001229486"/>
    </source>
</evidence>
<comment type="caution">
    <text evidence="1">The sequence shown here is derived from an EMBL/GenBank/DDBJ whole genome shotgun (WGS) entry which is preliminary data.</text>
</comment>
<reference evidence="1" key="1">
    <citation type="submission" date="2023-07" db="EMBL/GenBank/DDBJ databases">
        <title>Sorghum-associated microbial communities from plants grown in Nebraska, USA.</title>
        <authorList>
            <person name="Schachtman D."/>
        </authorList>
    </citation>
    <scope>NUCLEOTIDE SEQUENCE</scope>
    <source>
        <strain evidence="1">DS1061</strain>
    </source>
</reference>
<protein>
    <recommendedName>
        <fullName evidence="3">Extradiol ring-cleavage dioxygenase LigAB LigA subunit domain-containing protein</fullName>
    </recommendedName>
</protein>
<organism evidence="1 2">
    <name type="scientific">Paraburkholderia caledonica</name>
    <dbReference type="NCBI Taxonomy" id="134536"/>
    <lineage>
        <taxon>Bacteria</taxon>
        <taxon>Pseudomonadati</taxon>
        <taxon>Pseudomonadota</taxon>
        <taxon>Betaproteobacteria</taxon>
        <taxon>Burkholderiales</taxon>
        <taxon>Burkholderiaceae</taxon>
        <taxon>Paraburkholderia</taxon>
    </lineage>
</organism>
<dbReference type="Proteomes" id="UP001229486">
    <property type="component" value="Unassembled WGS sequence"/>
</dbReference>
<sequence>MLTPAYQSPNKRVIQDLLTRAAEDISFREALLLDPEKALSGSGLSDDERRIVGSLKKVQLEEWGVDVRRYRAAVRDNGNSAPGVG</sequence>
<evidence type="ECO:0000313" key="1">
    <source>
        <dbReference type="EMBL" id="MDP9651467.1"/>
    </source>
</evidence>
<gene>
    <name evidence="1" type="ORF">J2793_006942</name>
</gene>
<proteinExistence type="predicted"/>
<evidence type="ECO:0008006" key="3">
    <source>
        <dbReference type="Google" id="ProtNLM"/>
    </source>
</evidence>
<name>A0AB73ITW4_9BURK</name>
<dbReference type="EMBL" id="JAURTK010000021">
    <property type="protein sequence ID" value="MDP9651467.1"/>
    <property type="molecule type" value="Genomic_DNA"/>
</dbReference>
<dbReference type="AlphaFoldDB" id="A0AB73ITW4"/>
<accession>A0AB73ITW4</accession>